<dbReference type="Gene3D" id="1.10.357.10">
    <property type="entry name" value="Tetracycline Repressor, domain 2"/>
    <property type="match status" value="1"/>
</dbReference>
<dbReference type="OrthoDB" id="2356263at2"/>
<evidence type="ECO:0000259" key="3">
    <source>
        <dbReference type="PROSITE" id="PS50977"/>
    </source>
</evidence>
<evidence type="ECO:0000256" key="2">
    <source>
        <dbReference type="PROSITE-ProRule" id="PRU00335"/>
    </source>
</evidence>
<dbReference type="AlphaFoldDB" id="A0A5E7GXW3"/>
<feature type="domain" description="HTH tetR-type" evidence="3">
    <location>
        <begin position="15"/>
        <end position="75"/>
    </location>
</feature>
<accession>A0A5E7GXW3</accession>
<protein>
    <submittedName>
        <fullName evidence="4">HTH-type transcriptional repressor NicS</fullName>
    </submittedName>
</protein>
<dbReference type="RefSeq" id="WP_150778411.1">
    <property type="nucleotide sequence ID" value="NZ_CABVIH010000002.1"/>
</dbReference>
<dbReference type="Pfam" id="PF17938">
    <property type="entry name" value="TetR_C_29"/>
    <property type="match status" value="1"/>
</dbReference>
<dbReference type="PANTHER" id="PTHR30328">
    <property type="entry name" value="TRANSCRIPTIONAL REPRESSOR"/>
    <property type="match status" value="1"/>
</dbReference>
<name>A0A5E7GXW3_PSEFL</name>
<dbReference type="PRINTS" id="PR00455">
    <property type="entry name" value="HTHTETR"/>
</dbReference>
<dbReference type="InterPro" id="IPR041474">
    <property type="entry name" value="NicS_C"/>
</dbReference>
<dbReference type="Proteomes" id="UP000375525">
    <property type="component" value="Unassembled WGS sequence"/>
</dbReference>
<proteinExistence type="predicted"/>
<organism evidence="4 5">
    <name type="scientific">Pseudomonas fluorescens</name>
    <dbReference type="NCBI Taxonomy" id="294"/>
    <lineage>
        <taxon>Bacteria</taxon>
        <taxon>Pseudomonadati</taxon>
        <taxon>Pseudomonadota</taxon>
        <taxon>Gammaproteobacteria</taxon>
        <taxon>Pseudomonadales</taxon>
        <taxon>Pseudomonadaceae</taxon>
        <taxon>Pseudomonas</taxon>
    </lineage>
</organism>
<dbReference type="EMBL" id="CABVIH010000002">
    <property type="protein sequence ID" value="VVO53443.1"/>
    <property type="molecule type" value="Genomic_DNA"/>
</dbReference>
<dbReference type="PANTHER" id="PTHR30328:SF54">
    <property type="entry name" value="HTH-TYPE TRANSCRIPTIONAL REPRESSOR SCO4008"/>
    <property type="match status" value="1"/>
</dbReference>
<dbReference type="InterPro" id="IPR050109">
    <property type="entry name" value="HTH-type_TetR-like_transc_reg"/>
</dbReference>
<dbReference type="SUPFAM" id="SSF48498">
    <property type="entry name" value="Tetracyclin repressor-like, C-terminal domain"/>
    <property type="match status" value="1"/>
</dbReference>
<reference evidence="4 5" key="1">
    <citation type="submission" date="2019-09" db="EMBL/GenBank/DDBJ databases">
        <authorList>
            <person name="Chandra G."/>
            <person name="Truman W A."/>
        </authorList>
    </citation>
    <scope>NUCLEOTIDE SEQUENCE [LARGE SCALE GENOMIC DNA]</scope>
    <source>
        <strain evidence="4">PS880</strain>
    </source>
</reference>
<evidence type="ECO:0000313" key="4">
    <source>
        <dbReference type="EMBL" id="VVO53443.1"/>
    </source>
</evidence>
<dbReference type="PROSITE" id="PS50977">
    <property type="entry name" value="HTH_TETR_2"/>
    <property type="match status" value="1"/>
</dbReference>
<evidence type="ECO:0000313" key="5">
    <source>
        <dbReference type="Proteomes" id="UP000375525"/>
    </source>
</evidence>
<feature type="DNA-binding region" description="H-T-H motif" evidence="2">
    <location>
        <begin position="38"/>
        <end position="57"/>
    </location>
</feature>
<dbReference type="InterPro" id="IPR009057">
    <property type="entry name" value="Homeodomain-like_sf"/>
</dbReference>
<dbReference type="InterPro" id="IPR001647">
    <property type="entry name" value="HTH_TetR"/>
</dbReference>
<dbReference type="GO" id="GO:0003677">
    <property type="term" value="F:DNA binding"/>
    <property type="evidence" value="ECO:0007669"/>
    <property type="project" value="UniProtKB-UniRule"/>
</dbReference>
<evidence type="ECO:0000256" key="1">
    <source>
        <dbReference type="ARBA" id="ARBA00023125"/>
    </source>
</evidence>
<dbReference type="InterPro" id="IPR036271">
    <property type="entry name" value="Tet_transcr_reg_TetR-rel_C_sf"/>
</dbReference>
<keyword evidence="1 2" id="KW-0238">DNA-binding</keyword>
<dbReference type="Pfam" id="PF00440">
    <property type="entry name" value="TetR_N"/>
    <property type="match status" value="1"/>
</dbReference>
<sequence length="214" mass="24365">MQDIPNSKSKTRDADRTQKAILLAAKSMFASKGLGGARLDQVADLAGVDKRLIYYYFKNKERLFQAVLEDAYADIRTAENELRLLDLEPVEAIRKLISFTWNYYLKNPQFVRLINSENLHGAVHLRESTRLKEVNFPLIQTVGSILERGRIGGIFRGGVDPLQLYISLVGLTFYYLSNQHTLSLVFDCDLGARKALESRFNHVNDFVMGYLISN</sequence>
<gene>
    <name evidence="4" type="primary">nicS_1</name>
    <name evidence="4" type="ORF">PS880_00419</name>
</gene>
<dbReference type="SUPFAM" id="SSF46689">
    <property type="entry name" value="Homeodomain-like"/>
    <property type="match status" value="1"/>
</dbReference>